<evidence type="ECO:0000313" key="3">
    <source>
        <dbReference type="Proteomes" id="UP000223738"/>
    </source>
</evidence>
<proteinExistence type="predicted"/>
<dbReference type="EMBL" id="KU862660">
    <property type="protein sequence ID" value="ANA49218.1"/>
    <property type="molecule type" value="Genomic_DNA"/>
</dbReference>
<feature type="domain" description="DUF7390" evidence="1">
    <location>
        <begin position="13"/>
        <end position="138"/>
    </location>
</feature>
<organism evidence="2 3">
    <name type="scientific">Pseudomonas phage phiPMW</name>
    <dbReference type="NCBI Taxonomy" id="1815582"/>
    <lineage>
        <taxon>Viruses</taxon>
        <taxon>Duplodnaviria</taxon>
        <taxon>Heunggongvirae</taxon>
        <taxon>Uroviricota</taxon>
        <taxon>Caudoviricetes</taxon>
        <taxon>Plaisancevirus</taxon>
        <taxon>Plaisancevirus PMW</taxon>
    </lineage>
</organism>
<dbReference type="Proteomes" id="UP000223738">
    <property type="component" value="Segment"/>
</dbReference>
<name>A0A1S5R1G2_9CAUD</name>
<keyword evidence="3" id="KW-1185">Reference proteome</keyword>
<sequence>MTKFYESPCTFPEVSNTEAIQTLSLMRFAGAMGYEPVYDKMGKLLHFSNPRFRKQGCEKFKVNTMIHMHNKAPDMALHNIAGIEFFGHIPEFKEFVNDDNGEADILVLFAGYCRIVTKVKATYHKYRGLEFQSQKVEFQTKLDYNQYKHLIG</sequence>
<reference evidence="2 3" key="1">
    <citation type="submission" date="2016-03" db="EMBL/GenBank/DDBJ databases">
        <title>Characterization of pf16 and phiPMW: Two novel phages infecting Pseudomonas putida PpG1.</title>
        <authorList>
            <person name="Magill D.J."/>
            <person name="Krylov V.N."/>
            <person name="Allen C.C.R."/>
            <person name="McGrath J.W."/>
            <person name="Quinn J.P."/>
            <person name="Kulakov L.A."/>
        </authorList>
    </citation>
    <scope>NUCLEOTIDE SEQUENCE [LARGE SCALE GENOMIC DNA]</scope>
</reference>
<evidence type="ECO:0000259" key="1">
    <source>
        <dbReference type="Pfam" id="PF24116"/>
    </source>
</evidence>
<dbReference type="Pfam" id="PF24116">
    <property type="entry name" value="DUF7390"/>
    <property type="match status" value="1"/>
</dbReference>
<dbReference type="InterPro" id="IPR055814">
    <property type="entry name" value="DUF7390"/>
</dbReference>
<accession>A0A1S5R1G2</accession>
<dbReference type="OrthoDB" id="39256at10239"/>
<evidence type="ECO:0000313" key="2">
    <source>
        <dbReference type="EMBL" id="ANA49218.1"/>
    </source>
</evidence>
<gene>
    <name evidence="2" type="ORF">PMW_93</name>
</gene>
<protein>
    <recommendedName>
        <fullName evidence="1">DUF7390 domain-containing protein</fullName>
    </recommendedName>
</protein>